<dbReference type="EMBL" id="MK256613">
    <property type="protein sequence ID" value="QII41610.1"/>
    <property type="molecule type" value="Genomic_DNA"/>
</dbReference>
<keyword evidence="2" id="KW-0496">Mitochondrion</keyword>
<keyword evidence="1" id="KW-0472">Membrane</keyword>
<reference evidence="2" key="1">
    <citation type="submission" date="2018-12" db="EMBL/GenBank/DDBJ databases">
        <title>Complete mitochondrial genome of Argyroneta aquatica.</title>
        <authorList>
            <person name="Choi E.H."/>
            <person name="Hwang U.W."/>
        </authorList>
    </citation>
    <scope>NUCLEOTIDE SEQUENCE</scope>
</reference>
<proteinExistence type="predicted"/>
<feature type="transmembrane region" description="Helical" evidence="1">
    <location>
        <begin position="7"/>
        <end position="31"/>
    </location>
</feature>
<feature type="transmembrane region" description="Helical" evidence="1">
    <location>
        <begin position="109"/>
        <end position="133"/>
    </location>
</feature>
<keyword evidence="1" id="KW-0812">Transmembrane</keyword>
<sequence length="144" mass="16540">MMMVIVLSIMFLGSMQPIMMVLSLIFIVLLYSLFLYKLTLSFWYSYALVMVLLSGVFVIFTYMASLSPNEGFEIYSLIFLVLFMVIVFLNKKVVNESFISDSVSLNLWVTYLGLFSLFLVVLLLSVMVMVVWVSMKDKGALRVF</sequence>
<accession>A0A6G7IT48</accession>
<organism evidence="2">
    <name type="scientific">Argyroneta aquatica</name>
    <name type="common">Water spider</name>
    <name type="synonym">Araneus aquaticus</name>
    <dbReference type="NCBI Taxonomy" id="375087"/>
    <lineage>
        <taxon>Eukaryota</taxon>
        <taxon>Metazoa</taxon>
        <taxon>Ecdysozoa</taxon>
        <taxon>Arthropoda</taxon>
        <taxon>Chelicerata</taxon>
        <taxon>Arachnida</taxon>
        <taxon>Araneae</taxon>
        <taxon>Araneomorphae</taxon>
        <taxon>Entelegynae</taxon>
        <taxon>Dictynoidea</taxon>
        <taxon>Dictynidae</taxon>
        <taxon>Argyroneta</taxon>
    </lineage>
</organism>
<gene>
    <name evidence="2" type="primary">nad6</name>
</gene>
<keyword evidence="1" id="KW-1133">Transmembrane helix</keyword>
<feature type="transmembrane region" description="Helical" evidence="1">
    <location>
        <begin position="72"/>
        <end position="89"/>
    </location>
</feature>
<dbReference type="AlphaFoldDB" id="A0A6G7IT48"/>
<name>A0A6G7IT48_ARGAQ</name>
<evidence type="ECO:0000256" key="1">
    <source>
        <dbReference type="SAM" id="Phobius"/>
    </source>
</evidence>
<feature type="transmembrane region" description="Helical" evidence="1">
    <location>
        <begin position="43"/>
        <end position="65"/>
    </location>
</feature>
<geneLocation type="mitochondrion" evidence="2"/>
<protein>
    <submittedName>
        <fullName evidence="2">NADH dehydrogenase subunit 6</fullName>
    </submittedName>
</protein>
<evidence type="ECO:0000313" key="2">
    <source>
        <dbReference type="EMBL" id="QII41610.1"/>
    </source>
</evidence>